<keyword evidence="3" id="KW-1185">Reference proteome</keyword>
<dbReference type="Proteomes" id="UP000252477">
    <property type="component" value="Chromosome"/>
</dbReference>
<feature type="transmembrane region" description="Helical" evidence="1">
    <location>
        <begin position="183"/>
        <end position="202"/>
    </location>
</feature>
<dbReference type="EMBL" id="CP029295">
    <property type="protein sequence ID" value="AXE61086.1"/>
    <property type="molecule type" value="Genomic_DNA"/>
</dbReference>
<evidence type="ECO:0000313" key="3">
    <source>
        <dbReference type="Proteomes" id="UP000252477"/>
    </source>
</evidence>
<accession>A0A2Z5IRR0</accession>
<feature type="transmembrane region" description="Helical" evidence="1">
    <location>
        <begin position="62"/>
        <end position="85"/>
    </location>
</feature>
<gene>
    <name evidence="2" type="ORF">DA803_03250</name>
</gene>
<keyword evidence="1" id="KW-1133">Transmembrane helix</keyword>
<keyword evidence="1" id="KW-0472">Membrane</keyword>
<keyword evidence="1" id="KW-0812">Transmembrane</keyword>
<sequence>MLNKNNGNENENVNKIQKQKKYYLTRDKNILWTFVIIITTLFIIISYINIKGLSTIHSYTVNVIFGFYSPLFYCLIIFIAIYKLFNLEKTFKFSVFHFSLGRMTSWYLALIALTSMIFYTIEFVGISFDGSDALKVSFKRWFELFKGRSEIKDPALPNLYTPGFLGTFIFALFSLFGQKAGIAIGFTTSIIFIGASIPFFFISDKVLLKISFSRKKREKIRKALIESKSKNIHYDPNQENDLEKNKKINNEEFIVSIEKQQIDSIDNNLDDRSNKDQNLYENNLNNYSNIDNNQELQKNDFKELNDNDEVDIHQIEIADNESNFIKSDDEYSSENKTKILETHNDFEIDDNILDDVDLTFNDKRINTVVNDELKTEKKESNLPKKPRLSIVEDEDDDFFKN</sequence>
<feature type="transmembrane region" description="Helical" evidence="1">
    <location>
        <begin position="30"/>
        <end position="50"/>
    </location>
</feature>
<evidence type="ECO:0000313" key="2">
    <source>
        <dbReference type="EMBL" id="AXE61086.1"/>
    </source>
</evidence>
<protein>
    <submittedName>
        <fullName evidence="2">Uncharacterized protein</fullName>
    </submittedName>
</protein>
<feature type="transmembrane region" description="Helical" evidence="1">
    <location>
        <begin position="159"/>
        <end position="176"/>
    </location>
</feature>
<dbReference type="RefSeq" id="WP_114191176.1">
    <property type="nucleotide sequence ID" value="NZ_CP029295.1"/>
</dbReference>
<organism evidence="2 3">
    <name type="scientific">[Mycoplasma] phocae</name>
    <dbReference type="NCBI Taxonomy" id="142651"/>
    <lineage>
        <taxon>Bacteria</taxon>
        <taxon>Bacillati</taxon>
        <taxon>Mycoplasmatota</taxon>
        <taxon>Mycoplasmoidales</taxon>
        <taxon>Metamycoplasmataceae</taxon>
        <taxon>Metamycoplasma</taxon>
    </lineage>
</organism>
<evidence type="ECO:0000256" key="1">
    <source>
        <dbReference type="SAM" id="Phobius"/>
    </source>
</evidence>
<name>A0A2Z5IRR0_9BACT</name>
<dbReference type="KEGG" id="mpho:DA803_03250"/>
<reference evidence="2 3" key="1">
    <citation type="submission" date="2018-05" db="EMBL/GenBank/DDBJ databases">
        <title>Annotation of the Mycoplasma phocidae genome.</title>
        <authorList>
            <person name="Brown D.R."/>
            <person name="Kutish G.F."/>
            <person name="Frasca S.Jr."/>
        </authorList>
    </citation>
    <scope>NUCLEOTIDE SEQUENCE [LARGE SCALE GENOMIC DNA]</scope>
    <source>
        <strain evidence="2 3">105</strain>
    </source>
</reference>
<dbReference type="AlphaFoldDB" id="A0A2Z5IRR0"/>
<proteinExistence type="predicted"/>
<dbReference type="OrthoDB" id="399503at2"/>
<feature type="transmembrane region" description="Helical" evidence="1">
    <location>
        <begin position="106"/>
        <end position="128"/>
    </location>
</feature>